<dbReference type="PANTHER" id="PTHR32385">
    <property type="entry name" value="MANNOSYL PHOSPHORYLINOSITOL CERAMIDE SYNTHASE"/>
    <property type="match status" value="1"/>
</dbReference>
<dbReference type="RefSeq" id="WP_386047696.1">
    <property type="nucleotide sequence ID" value="NZ_JBHUIO010000009.1"/>
</dbReference>
<sequence length="597" mass="67649">MQMWKQPAPQTNESGGQEKSKTAQTSEQGRAEPLQRMRSGAGSFSARELLQMQQVYGNRATTRMLSGLRQQAGPQVASRSAEVVQRSIRIEDEDKEYSRDTLSDLAIEVRKHSLLLKLLDSRSAQLGVSIDQVLTRFDFQNRRFANLDHLVEEMVEEAEMRETVAEDPKGKQIASLVEALDAFRKSEQERAEVSDEEAEAQEGVSRTEVPRSEVPKLIHFVWLGGPIGESRMNKINQWHGLNSGNGWKTIVWIDPSLLTSNTIRSFKKELVQLNILPKEGMQPELVRERDRQQTGTIEHAVAPQSGWSDAYKRTKGEEDPLIGYQPVSDYSMNMLYALMDEKIKQRGGYARFLKTDEQKLLESITKRANERIQEAFRDIAALRKTGVKVLDITSGMPVEVQKWYNWETRLGWTNYGAASDLGRLSILEQLGGVYLDVDLEAVSPLDDLYTIREMPRIGPLIDDTVVEREVQGVQNPSRQNQAQLIQALISRIESDPNHSFNNNVIASAPNGWFIQEYLQTALGNYEKSSKRSDFMEMHWGDDPENIKLSTVKTTGPHVIEGILMNFGNAPELRQQIKFPSGKVGWITDITSSRDWIT</sequence>
<name>A0ABW4ZZD7_9BACL</name>
<dbReference type="Pfam" id="PF12919">
    <property type="entry name" value="TcdA_TcdB"/>
    <property type="match status" value="1"/>
</dbReference>
<dbReference type="SUPFAM" id="SSF53448">
    <property type="entry name" value="Nucleotide-diphospho-sugar transferases"/>
    <property type="match status" value="1"/>
</dbReference>
<evidence type="ECO:0000256" key="1">
    <source>
        <dbReference type="SAM" id="MobiDB-lite"/>
    </source>
</evidence>
<dbReference type="InterPro" id="IPR029044">
    <property type="entry name" value="Nucleotide-diphossugar_trans"/>
</dbReference>
<feature type="region of interest" description="Disordered" evidence="1">
    <location>
        <begin position="1"/>
        <end position="42"/>
    </location>
</feature>
<evidence type="ECO:0000313" key="4">
    <source>
        <dbReference type="Proteomes" id="UP001597343"/>
    </source>
</evidence>
<dbReference type="PANTHER" id="PTHR32385:SF15">
    <property type="entry name" value="INOSITOL PHOSPHOCERAMIDE MANNOSYLTRANSFERASE 1"/>
    <property type="match status" value="1"/>
</dbReference>
<dbReference type="Gene3D" id="3.90.550.20">
    <property type="match status" value="1"/>
</dbReference>
<reference evidence="4" key="1">
    <citation type="journal article" date="2019" name="Int. J. Syst. Evol. Microbiol.">
        <title>The Global Catalogue of Microorganisms (GCM) 10K type strain sequencing project: providing services to taxonomists for standard genome sequencing and annotation.</title>
        <authorList>
            <consortium name="The Broad Institute Genomics Platform"/>
            <consortium name="The Broad Institute Genome Sequencing Center for Infectious Disease"/>
            <person name="Wu L."/>
            <person name="Ma J."/>
        </authorList>
    </citation>
    <scope>NUCLEOTIDE SEQUENCE [LARGE SCALE GENOMIC DNA]</scope>
    <source>
        <strain evidence="4">CGMCC 1.13574</strain>
    </source>
</reference>
<proteinExistence type="predicted"/>
<feature type="region of interest" description="Disordered" evidence="1">
    <location>
        <begin position="188"/>
        <end position="208"/>
    </location>
</feature>
<organism evidence="3 4">
    <name type="scientific">Tumebacillus lipolyticus</name>
    <dbReference type="NCBI Taxonomy" id="1280370"/>
    <lineage>
        <taxon>Bacteria</taxon>
        <taxon>Bacillati</taxon>
        <taxon>Bacillota</taxon>
        <taxon>Bacilli</taxon>
        <taxon>Bacillales</taxon>
        <taxon>Alicyclobacillaceae</taxon>
        <taxon>Tumebacillus</taxon>
    </lineage>
</organism>
<feature type="domain" description="GT44" evidence="2">
    <location>
        <begin position="216"/>
        <end position="439"/>
    </location>
</feature>
<dbReference type="InterPro" id="IPR051706">
    <property type="entry name" value="Glycosyltransferase_domain"/>
</dbReference>
<gene>
    <name evidence="3" type="ORF">ACFSOY_14275</name>
</gene>
<evidence type="ECO:0000259" key="2">
    <source>
        <dbReference type="Pfam" id="PF12919"/>
    </source>
</evidence>
<keyword evidence="4" id="KW-1185">Reference proteome</keyword>
<protein>
    <submittedName>
        <fullName evidence="3">TcdA/TcdB catalytic glycosyltransferase domain-containing protein</fullName>
    </submittedName>
</protein>
<dbReference type="Proteomes" id="UP001597343">
    <property type="component" value="Unassembled WGS sequence"/>
</dbReference>
<dbReference type="EMBL" id="JBHUIO010000009">
    <property type="protein sequence ID" value="MFD2171130.1"/>
    <property type="molecule type" value="Genomic_DNA"/>
</dbReference>
<accession>A0ABW4ZZD7</accession>
<dbReference type="InterPro" id="IPR024770">
    <property type="entry name" value="TcdA/TcdB_cat"/>
</dbReference>
<comment type="caution">
    <text evidence="3">The sequence shown here is derived from an EMBL/GenBank/DDBJ whole genome shotgun (WGS) entry which is preliminary data.</text>
</comment>
<evidence type="ECO:0000313" key="3">
    <source>
        <dbReference type="EMBL" id="MFD2171130.1"/>
    </source>
</evidence>